<organism evidence="13 14">
    <name type="scientific">Gryllus longicercus</name>
    <dbReference type="NCBI Taxonomy" id="2509291"/>
    <lineage>
        <taxon>Eukaryota</taxon>
        <taxon>Metazoa</taxon>
        <taxon>Ecdysozoa</taxon>
        <taxon>Arthropoda</taxon>
        <taxon>Hexapoda</taxon>
        <taxon>Insecta</taxon>
        <taxon>Pterygota</taxon>
        <taxon>Neoptera</taxon>
        <taxon>Polyneoptera</taxon>
        <taxon>Orthoptera</taxon>
        <taxon>Ensifera</taxon>
        <taxon>Gryllidea</taxon>
        <taxon>Grylloidea</taxon>
        <taxon>Gryllidae</taxon>
        <taxon>Gryllinae</taxon>
        <taxon>Gryllus</taxon>
    </lineage>
</organism>
<keyword evidence="6 11" id="KW-1133">Transmembrane helix</keyword>
<evidence type="ECO:0000256" key="3">
    <source>
        <dbReference type="ARBA" id="ARBA00022692"/>
    </source>
</evidence>
<proteinExistence type="inferred from homology"/>
<dbReference type="GO" id="GO:0032977">
    <property type="term" value="F:membrane insertase activity"/>
    <property type="evidence" value="ECO:0007669"/>
    <property type="project" value="InterPro"/>
</dbReference>
<dbReference type="GO" id="GO:0032979">
    <property type="term" value="P:protein insertion into mitochondrial inner membrane from matrix"/>
    <property type="evidence" value="ECO:0007669"/>
    <property type="project" value="TreeGrafter"/>
</dbReference>
<dbReference type="GO" id="GO:0005743">
    <property type="term" value="C:mitochondrial inner membrane"/>
    <property type="evidence" value="ECO:0007669"/>
    <property type="project" value="UniProtKB-SubCell"/>
</dbReference>
<dbReference type="CDD" id="cd20069">
    <property type="entry name" value="5TM_Oxa1-like"/>
    <property type="match status" value="1"/>
</dbReference>
<evidence type="ECO:0000256" key="5">
    <source>
        <dbReference type="ARBA" id="ARBA00022946"/>
    </source>
</evidence>
<feature type="transmembrane region" description="Helical" evidence="11">
    <location>
        <begin position="172"/>
        <end position="194"/>
    </location>
</feature>
<gene>
    <name evidence="13" type="ORF">R5R35_003870</name>
</gene>
<comment type="subcellular location">
    <subcellularLocation>
        <location evidence="9">Membrane</location>
        <topology evidence="9">Multi-pass membrane protein</topology>
    </subcellularLocation>
    <subcellularLocation>
        <location evidence="1">Mitochondrion inner membrane</location>
        <topology evidence="1">Multi-pass membrane protein</topology>
    </subcellularLocation>
</comment>
<keyword evidence="14" id="KW-1185">Reference proteome</keyword>
<dbReference type="InterPro" id="IPR001708">
    <property type="entry name" value="YidC/ALB3/OXA1/COX18"/>
</dbReference>
<protein>
    <recommendedName>
        <fullName evidence="12">Membrane insertase YidC/Oxa/ALB C-terminal domain-containing protein</fullName>
    </recommendedName>
</protein>
<keyword evidence="3 9" id="KW-0812">Transmembrane</keyword>
<keyword evidence="8 11" id="KW-0472">Membrane</keyword>
<reference evidence="13 14" key="1">
    <citation type="submission" date="2024-03" db="EMBL/GenBank/DDBJ databases">
        <title>The genome assembly and annotation of the cricket Gryllus longicercus Weissman &amp; Gray.</title>
        <authorList>
            <person name="Szrajer S."/>
            <person name="Gray D."/>
            <person name="Ylla G."/>
        </authorList>
    </citation>
    <scope>NUCLEOTIDE SEQUENCE [LARGE SCALE GENOMIC DNA]</scope>
    <source>
        <strain evidence="13">DAG 2021-001</strain>
        <tissue evidence="13">Whole body minus gut</tissue>
    </source>
</reference>
<dbReference type="NCBIfam" id="TIGR03592">
    <property type="entry name" value="yidC_oxa1_cterm"/>
    <property type="match status" value="1"/>
</dbReference>
<dbReference type="PANTHER" id="PTHR12428:SF66">
    <property type="entry name" value="MITOCHONDRIAL INNER MEMBRANE PROTEIN OXA1L"/>
    <property type="match status" value="1"/>
</dbReference>
<dbReference type="AlphaFoldDB" id="A0AAN9VF76"/>
<accession>A0AAN9VF76</accession>
<feature type="transmembrane region" description="Helical" evidence="11">
    <location>
        <begin position="296"/>
        <end position="314"/>
    </location>
</feature>
<keyword evidence="7" id="KW-0496">Mitochondrion</keyword>
<dbReference type="Proteomes" id="UP001378592">
    <property type="component" value="Unassembled WGS sequence"/>
</dbReference>
<comment type="caution">
    <text evidence="13">The sequence shown here is derived from an EMBL/GenBank/DDBJ whole genome shotgun (WGS) entry which is preliminary data.</text>
</comment>
<evidence type="ECO:0000256" key="11">
    <source>
        <dbReference type="SAM" id="Phobius"/>
    </source>
</evidence>
<comment type="similarity">
    <text evidence="2 9">Belongs to the OXA1/ALB3/YidC family.</text>
</comment>
<evidence type="ECO:0000259" key="12">
    <source>
        <dbReference type="Pfam" id="PF02096"/>
    </source>
</evidence>
<evidence type="ECO:0000313" key="14">
    <source>
        <dbReference type="Proteomes" id="UP001378592"/>
    </source>
</evidence>
<feature type="transmembrane region" description="Helical" evidence="11">
    <location>
        <begin position="251"/>
        <end position="276"/>
    </location>
</feature>
<dbReference type="Pfam" id="PF02096">
    <property type="entry name" value="60KD_IMP"/>
    <property type="match status" value="1"/>
</dbReference>
<evidence type="ECO:0000256" key="6">
    <source>
        <dbReference type="ARBA" id="ARBA00022989"/>
    </source>
</evidence>
<dbReference type="EMBL" id="JAZDUA010000648">
    <property type="protein sequence ID" value="KAK7790291.1"/>
    <property type="molecule type" value="Genomic_DNA"/>
</dbReference>
<keyword evidence="4" id="KW-0999">Mitochondrion inner membrane</keyword>
<name>A0AAN9VF76_9ORTH</name>
<feature type="region of interest" description="Disordered" evidence="10">
    <location>
        <begin position="436"/>
        <end position="455"/>
    </location>
</feature>
<evidence type="ECO:0000256" key="1">
    <source>
        <dbReference type="ARBA" id="ARBA00004448"/>
    </source>
</evidence>
<evidence type="ECO:0000256" key="2">
    <source>
        <dbReference type="ARBA" id="ARBA00009877"/>
    </source>
</evidence>
<evidence type="ECO:0000256" key="4">
    <source>
        <dbReference type="ARBA" id="ARBA00022792"/>
    </source>
</evidence>
<sequence>MAIRNLRSLLLMNSGRAAVLSKHGTFILEYVPVLGSVNNVRHHHIASSRRNHAVTINILRPPHIFKGTSNVKGKHFLSFSEVRLASTFVVEAPGKLSDAVSGQEPAVAGSVTTSSVVTDPIPEPPSIPSVEATTDAINSASETTFASLGLGGWTPVGIVENCMEFLHVDCGIPWWASIALGTLVVRVLLFPVVIASQRNAAKMNNNLPQMQVLQLRMTEARQTGNHIEAARYAQELMLFMKEKKLNPLKNMLVPLAQAPIFISFFMALRGMANIPIPDMVTGGLWWFTDLTMPDQYFLLPLLTSATLYVTIEVGTDSARLNSQNMHVMKYVLRALPICIFPFTVNFPGAVLCYWLSSNVISLIQVGLLRVPAVRELAKIEPLIRHDPDSLPSKPKGFVEGFKDSFTNMKITREMEERERYDEMQFRRAGTAPLRKTFKYDPTLPSNAVSAKKRST</sequence>
<evidence type="ECO:0000313" key="13">
    <source>
        <dbReference type="EMBL" id="KAK7790291.1"/>
    </source>
</evidence>
<evidence type="ECO:0000256" key="8">
    <source>
        <dbReference type="ARBA" id="ARBA00023136"/>
    </source>
</evidence>
<evidence type="ECO:0000256" key="7">
    <source>
        <dbReference type="ARBA" id="ARBA00023128"/>
    </source>
</evidence>
<evidence type="ECO:0000256" key="9">
    <source>
        <dbReference type="RuleBase" id="RU003945"/>
    </source>
</evidence>
<dbReference type="PANTHER" id="PTHR12428">
    <property type="entry name" value="OXA1"/>
    <property type="match status" value="1"/>
</dbReference>
<feature type="transmembrane region" description="Helical" evidence="11">
    <location>
        <begin position="334"/>
        <end position="356"/>
    </location>
</feature>
<evidence type="ECO:0000256" key="10">
    <source>
        <dbReference type="SAM" id="MobiDB-lite"/>
    </source>
</evidence>
<dbReference type="InterPro" id="IPR028055">
    <property type="entry name" value="YidC/Oxa/ALB_C"/>
</dbReference>
<keyword evidence="5" id="KW-0809">Transit peptide</keyword>
<feature type="domain" description="Membrane insertase YidC/Oxa/ALB C-terminal" evidence="12">
    <location>
        <begin position="174"/>
        <end position="365"/>
    </location>
</feature>